<comment type="caution">
    <text evidence="2">The sequence shown here is derived from an EMBL/GenBank/DDBJ whole genome shotgun (WGS) entry which is preliminary data.</text>
</comment>
<dbReference type="Pfam" id="PF01381">
    <property type="entry name" value="HTH_3"/>
    <property type="match status" value="1"/>
</dbReference>
<reference evidence="2 3" key="1">
    <citation type="submission" date="2019-07" db="EMBL/GenBank/DDBJ databases">
        <authorList>
            <person name="Park Y.J."/>
            <person name="Jeong S.E."/>
            <person name="Jung H.S."/>
        </authorList>
    </citation>
    <scope>NUCLEOTIDE SEQUENCE [LARGE SCALE GENOMIC DNA]</scope>
    <source>
        <strain evidence="3">P16(2019)</strain>
    </source>
</reference>
<dbReference type="AlphaFoldDB" id="A0A554A0D2"/>
<evidence type="ECO:0000313" key="2">
    <source>
        <dbReference type="EMBL" id="TSB47151.1"/>
    </source>
</evidence>
<evidence type="ECO:0000259" key="1">
    <source>
        <dbReference type="PROSITE" id="PS50943"/>
    </source>
</evidence>
<name>A0A554A0D2_9BACI</name>
<dbReference type="GO" id="GO:0003677">
    <property type="term" value="F:DNA binding"/>
    <property type="evidence" value="ECO:0007669"/>
    <property type="project" value="InterPro"/>
</dbReference>
<feature type="domain" description="HTH cro/C1-type" evidence="1">
    <location>
        <begin position="14"/>
        <end position="67"/>
    </location>
</feature>
<dbReference type="InterPro" id="IPR001387">
    <property type="entry name" value="Cro/C1-type_HTH"/>
</dbReference>
<accession>A0A554A0D2</accession>
<dbReference type="EMBL" id="VLXZ01000004">
    <property type="protein sequence ID" value="TSB47151.1"/>
    <property type="molecule type" value="Genomic_DNA"/>
</dbReference>
<dbReference type="InterPro" id="IPR010982">
    <property type="entry name" value="Lambda_DNA-bd_dom_sf"/>
</dbReference>
<proteinExistence type="predicted"/>
<dbReference type="Proteomes" id="UP000318521">
    <property type="component" value="Unassembled WGS sequence"/>
</dbReference>
<dbReference type="OrthoDB" id="2381879at2"/>
<dbReference type="SUPFAM" id="SSF47413">
    <property type="entry name" value="lambda repressor-like DNA-binding domains"/>
    <property type="match status" value="1"/>
</dbReference>
<dbReference type="Gene3D" id="1.10.260.40">
    <property type="entry name" value="lambda repressor-like DNA-binding domains"/>
    <property type="match status" value="1"/>
</dbReference>
<keyword evidence="3" id="KW-1185">Reference proteome</keyword>
<dbReference type="CDD" id="cd00093">
    <property type="entry name" value="HTH_XRE"/>
    <property type="match status" value="1"/>
</dbReference>
<dbReference type="SMART" id="SM00530">
    <property type="entry name" value="HTH_XRE"/>
    <property type="match status" value="1"/>
</dbReference>
<gene>
    <name evidence="2" type="ORF">FN960_09080</name>
</gene>
<evidence type="ECO:0000313" key="3">
    <source>
        <dbReference type="Proteomes" id="UP000318521"/>
    </source>
</evidence>
<protein>
    <submittedName>
        <fullName evidence="2">Helix-turn-helix transcriptional regulator</fullName>
    </submittedName>
</protein>
<sequence length="90" mass="9801">MKGGEMKLKLSAMMRAMRDKTGLDQRAFATELNLSQSCVSKFETGKKIPSFPQMIQWAEACNAKDLIIAYIATGDGLNVLQSAMQIITGG</sequence>
<organism evidence="2 3">
    <name type="scientific">Alkalicoccobacillus porphyridii</name>
    <dbReference type="NCBI Taxonomy" id="2597270"/>
    <lineage>
        <taxon>Bacteria</taxon>
        <taxon>Bacillati</taxon>
        <taxon>Bacillota</taxon>
        <taxon>Bacilli</taxon>
        <taxon>Bacillales</taxon>
        <taxon>Bacillaceae</taxon>
        <taxon>Alkalicoccobacillus</taxon>
    </lineage>
</organism>
<dbReference type="PROSITE" id="PS50943">
    <property type="entry name" value="HTH_CROC1"/>
    <property type="match status" value="1"/>
</dbReference>